<evidence type="ECO:0000256" key="4">
    <source>
        <dbReference type="ARBA" id="ARBA00022692"/>
    </source>
</evidence>
<organism evidence="9 10">
    <name type="scientific">Actinoplanes octamycinicus</name>
    <dbReference type="NCBI Taxonomy" id="135948"/>
    <lineage>
        <taxon>Bacteria</taxon>
        <taxon>Bacillati</taxon>
        <taxon>Actinomycetota</taxon>
        <taxon>Actinomycetes</taxon>
        <taxon>Micromonosporales</taxon>
        <taxon>Micromonosporaceae</taxon>
        <taxon>Actinoplanes</taxon>
    </lineage>
</organism>
<evidence type="ECO:0000256" key="1">
    <source>
        <dbReference type="ARBA" id="ARBA00004651"/>
    </source>
</evidence>
<dbReference type="Pfam" id="PF07690">
    <property type="entry name" value="MFS_1"/>
    <property type="match status" value="2"/>
</dbReference>
<comment type="subcellular location">
    <subcellularLocation>
        <location evidence="1">Cell membrane</location>
        <topology evidence="1">Multi-pass membrane protein</topology>
    </subcellularLocation>
</comment>
<dbReference type="InterPro" id="IPR011701">
    <property type="entry name" value="MFS"/>
</dbReference>
<evidence type="ECO:0000313" key="9">
    <source>
        <dbReference type="EMBL" id="MBB4742502.1"/>
    </source>
</evidence>
<dbReference type="InterPro" id="IPR036259">
    <property type="entry name" value="MFS_trans_sf"/>
</dbReference>
<dbReference type="AlphaFoldDB" id="A0A7W7MA20"/>
<feature type="transmembrane region" description="Helical" evidence="7">
    <location>
        <begin position="46"/>
        <end position="66"/>
    </location>
</feature>
<dbReference type="InterPro" id="IPR050171">
    <property type="entry name" value="MFS_Transporters"/>
</dbReference>
<dbReference type="Gene3D" id="1.20.1250.20">
    <property type="entry name" value="MFS general substrate transporter like domains"/>
    <property type="match status" value="1"/>
</dbReference>
<keyword evidence="3" id="KW-1003">Cell membrane</keyword>
<feature type="transmembrane region" description="Helical" evidence="7">
    <location>
        <begin position="137"/>
        <end position="158"/>
    </location>
</feature>
<evidence type="ECO:0000256" key="6">
    <source>
        <dbReference type="ARBA" id="ARBA00023136"/>
    </source>
</evidence>
<comment type="caution">
    <text evidence="9">The sequence shown here is derived from an EMBL/GenBank/DDBJ whole genome shotgun (WGS) entry which is preliminary data.</text>
</comment>
<keyword evidence="10" id="KW-1185">Reference proteome</keyword>
<dbReference type="PANTHER" id="PTHR23517:SF2">
    <property type="entry name" value="MULTIDRUG RESISTANCE PROTEIN MDTH"/>
    <property type="match status" value="1"/>
</dbReference>
<feature type="transmembrane region" description="Helical" evidence="7">
    <location>
        <begin position="12"/>
        <end position="34"/>
    </location>
</feature>
<keyword evidence="4 7" id="KW-0812">Transmembrane</keyword>
<dbReference type="PROSITE" id="PS50850">
    <property type="entry name" value="MFS"/>
    <property type="match status" value="1"/>
</dbReference>
<dbReference type="Proteomes" id="UP000546162">
    <property type="component" value="Unassembled WGS sequence"/>
</dbReference>
<keyword evidence="2" id="KW-0813">Transport</keyword>
<evidence type="ECO:0000259" key="8">
    <source>
        <dbReference type="PROSITE" id="PS50850"/>
    </source>
</evidence>
<dbReference type="GO" id="GO:0022857">
    <property type="term" value="F:transmembrane transporter activity"/>
    <property type="evidence" value="ECO:0007669"/>
    <property type="project" value="InterPro"/>
</dbReference>
<feature type="transmembrane region" description="Helical" evidence="7">
    <location>
        <begin position="349"/>
        <end position="371"/>
    </location>
</feature>
<dbReference type="InterPro" id="IPR020846">
    <property type="entry name" value="MFS_dom"/>
</dbReference>
<feature type="transmembrane region" description="Helical" evidence="7">
    <location>
        <begin position="282"/>
        <end position="302"/>
    </location>
</feature>
<name>A0A7W7MA20_9ACTN</name>
<feature type="transmembrane region" description="Helical" evidence="7">
    <location>
        <begin position="170"/>
        <end position="191"/>
    </location>
</feature>
<accession>A0A7W7MA20</accession>
<evidence type="ECO:0000256" key="2">
    <source>
        <dbReference type="ARBA" id="ARBA00022448"/>
    </source>
</evidence>
<evidence type="ECO:0000313" key="10">
    <source>
        <dbReference type="Proteomes" id="UP000546162"/>
    </source>
</evidence>
<feature type="domain" description="Major facilitator superfamily (MFS) profile" evidence="8">
    <location>
        <begin position="11"/>
        <end position="403"/>
    </location>
</feature>
<feature type="transmembrane region" description="Helical" evidence="7">
    <location>
        <begin position="251"/>
        <end position="270"/>
    </location>
</feature>
<dbReference type="RefSeq" id="WP_185042857.1">
    <property type="nucleotide sequence ID" value="NZ_BAABFG010000005.1"/>
</dbReference>
<gene>
    <name evidence="9" type="ORF">BJY16_005961</name>
</gene>
<dbReference type="PANTHER" id="PTHR23517">
    <property type="entry name" value="RESISTANCE PROTEIN MDTM, PUTATIVE-RELATED-RELATED"/>
    <property type="match status" value="1"/>
</dbReference>
<feature type="transmembrane region" description="Helical" evidence="7">
    <location>
        <begin position="217"/>
        <end position="239"/>
    </location>
</feature>
<keyword evidence="6 7" id="KW-0472">Membrane</keyword>
<proteinExistence type="predicted"/>
<sequence>MLRDTLPERREARWLLLGVLLNALGRGLTVPFLFIYLTDVRGLPDAVAGLAIGWFGAVMLVFAPVGGTLMDRFGARPVGIVSWLAQAVGGVLLAFAGSPALAFLAITVAAAGNGPSWPAGHTLLAQLTGEHERQRSFAMQFTMLNIGIGLGGLIAGAVVDVHRPVTFQAIYLIDAATYLVPMVILLAMPAVGRRSGQGRPATGGYRVMFRDRPFRRLLIFGLTLMTCGYAQFEVGFAAFSVRVAEVSPRVVAWAIAANTVIILAVQVPVMRRLEGRSRSRSLAVVGAVFGLSWLILGAGGLAGDRFPLLAAVLVIACMVVFGLGETVLSPMQPALINAIAPDELRGRYNAANTMNMGIASVIAPITAGPLIGAGLGGVWVVLIVAGCLLASLLALLLHRHVTAAQDGTAAVPAEPVRPAA</sequence>
<evidence type="ECO:0000256" key="3">
    <source>
        <dbReference type="ARBA" id="ARBA00022475"/>
    </source>
</evidence>
<keyword evidence="5 7" id="KW-1133">Transmembrane helix</keyword>
<feature type="transmembrane region" description="Helical" evidence="7">
    <location>
        <begin position="377"/>
        <end position="397"/>
    </location>
</feature>
<evidence type="ECO:0000256" key="5">
    <source>
        <dbReference type="ARBA" id="ARBA00022989"/>
    </source>
</evidence>
<feature type="transmembrane region" description="Helical" evidence="7">
    <location>
        <begin position="78"/>
        <end position="96"/>
    </location>
</feature>
<protein>
    <submittedName>
        <fullName evidence="9">MFS family permease</fullName>
    </submittedName>
</protein>
<reference evidence="9 10" key="1">
    <citation type="submission" date="2020-08" db="EMBL/GenBank/DDBJ databases">
        <title>Sequencing the genomes of 1000 actinobacteria strains.</title>
        <authorList>
            <person name="Klenk H.-P."/>
        </authorList>
    </citation>
    <scope>NUCLEOTIDE SEQUENCE [LARGE SCALE GENOMIC DNA]</scope>
    <source>
        <strain evidence="9 10">DSM 45809</strain>
    </source>
</reference>
<evidence type="ECO:0000256" key="7">
    <source>
        <dbReference type="SAM" id="Phobius"/>
    </source>
</evidence>
<dbReference type="EMBL" id="JACHNB010000001">
    <property type="protein sequence ID" value="MBB4742502.1"/>
    <property type="molecule type" value="Genomic_DNA"/>
</dbReference>
<feature type="transmembrane region" description="Helical" evidence="7">
    <location>
        <begin position="308"/>
        <end position="328"/>
    </location>
</feature>
<dbReference type="SUPFAM" id="SSF103473">
    <property type="entry name" value="MFS general substrate transporter"/>
    <property type="match status" value="1"/>
</dbReference>
<dbReference type="GO" id="GO:0005886">
    <property type="term" value="C:plasma membrane"/>
    <property type="evidence" value="ECO:0007669"/>
    <property type="project" value="UniProtKB-SubCell"/>
</dbReference>